<reference evidence="2" key="1">
    <citation type="submission" date="2021-01" db="EMBL/GenBank/DDBJ databases">
        <authorList>
            <person name="Corre E."/>
            <person name="Pelletier E."/>
            <person name="Niang G."/>
            <person name="Scheremetjew M."/>
            <person name="Finn R."/>
            <person name="Kale V."/>
            <person name="Holt S."/>
            <person name="Cochrane G."/>
            <person name="Meng A."/>
            <person name="Brown T."/>
            <person name="Cohen L."/>
        </authorList>
    </citation>
    <scope>NUCLEOTIDE SEQUENCE</scope>
    <source>
        <strain evidence="2">SM1012Den-03</strain>
    </source>
</reference>
<dbReference type="PANTHER" id="PTHR46368:SF4">
    <property type="entry name" value="OS10G0403700 PROTEIN"/>
    <property type="match status" value="1"/>
</dbReference>
<evidence type="ECO:0000313" key="2">
    <source>
        <dbReference type="EMBL" id="CAD9621355.1"/>
    </source>
</evidence>
<dbReference type="InterPro" id="IPR036291">
    <property type="entry name" value="NAD(P)-bd_dom_sf"/>
</dbReference>
<feature type="domain" description="Gfo/Idh/MocA-like oxidoreductase N-terminal" evidence="1">
    <location>
        <begin position="8"/>
        <end position="134"/>
    </location>
</feature>
<accession>A0A7S2PWD8</accession>
<name>A0A7S2PWD8_9STRA</name>
<dbReference type="InterPro" id="IPR000683">
    <property type="entry name" value="Gfo/Idh/MocA-like_OxRdtase_N"/>
</dbReference>
<dbReference type="Pfam" id="PF01408">
    <property type="entry name" value="GFO_IDH_MocA"/>
    <property type="match status" value="1"/>
</dbReference>
<dbReference type="EMBL" id="HBGZ01025517">
    <property type="protein sequence ID" value="CAD9621355.1"/>
    <property type="molecule type" value="Transcribed_RNA"/>
</dbReference>
<dbReference type="SUPFAM" id="SSF55347">
    <property type="entry name" value="Glyceraldehyde-3-phosphate dehydrogenase-like, C-terminal domain"/>
    <property type="match status" value="1"/>
</dbReference>
<dbReference type="Gene3D" id="3.30.360.10">
    <property type="entry name" value="Dihydrodipicolinate Reductase, domain 2"/>
    <property type="match status" value="1"/>
</dbReference>
<dbReference type="AlphaFoldDB" id="A0A7S2PWD8"/>
<sequence length="388" mass="43034">MAAANKLSVGVIGCANIAKKNCVAASTPFASCSITAVSSRNDDKAREFVNEVFSGIEQRPTHIFSGSDAYNKLLESKESCDAVYIPLPTKLHEAYVGTALRNKKHVLLEKPVAVSAQSYRDMLSIASQEGKFLMDGTMYVHQTRTKQIVKAIPNANRIHFNFTFEGDEDFFKNNVRVKKEGDFMGCIGDLAWYCVRMGLLIFSDLNADVLRQGLVKEVQVVNCELNDDGVPIDADCMVYFSDKRVLSIHCSFKHPLNQTVNIFGTGSEYTATITDVVLPRKGEHLEISLSKQNLIGYDQICCQEGKVLQASNAHVQEVCMWHNFAKWTQKIDEESSQAAADVENEKWWGGSSDEVKAANDIASYSLHTQIVLDGLMESIQKGGVRIQL</sequence>
<dbReference type="Gene3D" id="3.40.50.720">
    <property type="entry name" value="NAD(P)-binding Rossmann-like Domain"/>
    <property type="match status" value="1"/>
</dbReference>
<dbReference type="GO" id="GO:0000166">
    <property type="term" value="F:nucleotide binding"/>
    <property type="evidence" value="ECO:0007669"/>
    <property type="project" value="InterPro"/>
</dbReference>
<evidence type="ECO:0000259" key="1">
    <source>
        <dbReference type="Pfam" id="PF01408"/>
    </source>
</evidence>
<protein>
    <recommendedName>
        <fullName evidence="1">Gfo/Idh/MocA-like oxidoreductase N-terminal domain-containing protein</fullName>
    </recommendedName>
</protein>
<proteinExistence type="predicted"/>
<dbReference type="PANTHER" id="PTHR46368">
    <property type="match status" value="1"/>
</dbReference>
<gene>
    <name evidence="2" type="ORF">SMAR0320_LOCUS18152</name>
</gene>
<organism evidence="2">
    <name type="scientific">Skeletonema marinoi</name>
    <dbReference type="NCBI Taxonomy" id="267567"/>
    <lineage>
        <taxon>Eukaryota</taxon>
        <taxon>Sar</taxon>
        <taxon>Stramenopiles</taxon>
        <taxon>Ochrophyta</taxon>
        <taxon>Bacillariophyta</taxon>
        <taxon>Coscinodiscophyceae</taxon>
        <taxon>Thalassiosirophycidae</taxon>
        <taxon>Thalassiosirales</taxon>
        <taxon>Skeletonemataceae</taxon>
        <taxon>Skeletonema</taxon>
        <taxon>Skeletonema marinoi-dohrnii complex</taxon>
    </lineage>
</organism>
<dbReference type="SUPFAM" id="SSF51735">
    <property type="entry name" value="NAD(P)-binding Rossmann-fold domains"/>
    <property type="match status" value="1"/>
</dbReference>